<proteinExistence type="predicted"/>
<comment type="caution">
    <text evidence="1">The sequence shown here is derived from an EMBL/GenBank/DDBJ whole genome shotgun (WGS) entry which is preliminary data.</text>
</comment>
<evidence type="ECO:0000313" key="2">
    <source>
        <dbReference type="Proteomes" id="UP000092600"/>
    </source>
</evidence>
<reference evidence="1 2" key="1">
    <citation type="journal article" date="2016" name="DNA Res.">
        <title>The draft genome of MD-2 pineapple using hybrid error correction of long reads.</title>
        <authorList>
            <person name="Redwan R.M."/>
            <person name="Saidin A."/>
            <person name="Kumar S.V."/>
        </authorList>
    </citation>
    <scope>NUCLEOTIDE SEQUENCE [LARGE SCALE GENOMIC DNA]</scope>
    <source>
        <strain evidence="2">cv. MD2</strain>
        <tissue evidence="1">Leaf</tissue>
    </source>
</reference>
<protein>
    <submittedName>
        <fullName evidence="1">Uncharacterized protein</fullName>
    </submittedName>
</protein>
<feature type="non-terminal residue" evidence="1">
    <location>
        <position position="1"/>
    </location>
</feature>
<dbReference type="Proteomes" id="UP000092600">
    <property type="component" value="Unassembled WGS sequence"/>
</dbReference>
<sequence length="63" mass="7562">FKSPYLHQYFSFDLDRNWERVKKKKKKKKTKKRRFEITARRPSLELAKSLLPVPSAGAQIQRS</sequence>
<evidence type="ECO:0000313" key="1">
    <source>
        <dbReference type="EMBL" id="OAY85579.1"/>
    </source>
</evidence>
<accession>A0A199W8D2</accession>
<dbReference type="AlphaFoldDB" id="A0A199W8D2"/>
<organism evidence="1 2">
    <name type="scientific">Ananas comosus</name>
    <name type="common">Pineapple</name>
    <name type="synonym">Ananas ananas</name>
    <dbReference type="NCBI Taxonomy" id="4615"/>
    <lineage>
        <taxon>Eukaryota</taxon>
        <taxon>Viridiplantae</taxon>
        <taxon>Streptophyta</taxon>
        <taxon>Embryophyta</taxon>
        <taxon>Tracheophyta</taxon>
        <taxon>Spermatophyta</taxon>
        <taxon>Magnoliopsida</taxon>
        <taxon>Liliopsida</taxon>
        <taxon>Poales</taxon>
        <taxon>Bromeliaceae</taxon>
        <taxon>Bromelioideae</taxon>
        <taxon>Ananas</taxon>
    </lineage>
</organism>
<dbReference type="EMBL" id="LSRQ01000077">
    <property type="protein sequence ID" value="OAY85579.1"/>
    <property type="molecule type" value="Genomic_DNA"/>
</dbReference>
<name>A0A199W8D2_ANACO</name>
<gene>
    <name evidence="1" type="ORF">ACMD2_07620</name>
</gene>